<evidence type="ECO:0000313" key="2">
    <source>
        <dbReference type="EMBL" id="SVD92096.1"/>
    </source>
</evidence>
<sequence>PFHFWYGAREPHRVYSYGSALAAGKKLSDIDRVPGYFPDNDTVRTDLLDYAHEIEHFDTQLARILDYLEEQGELDDTLVLVTSDNGMPFPRAKSDEYDASNHVPLAMMWGKNIHNPGRVIEQYVSFVDIAPTLFDVAGFTWGETGMQSSPGTSLLPFLEGDEPAMRDFVLIGKERHDVGRPNDYGYPIRGIVKGGWLYLRNYRPDLWPAGNPETGYSTVSRSPTKTEVLRARHSPDTKHFWDWSFGKRPEEELFRLAN</sequence>
<evidence type="ECO:0000259" key="1">
    <source>
        <dbReference type="Pfam" id="PF00884"/>
    </source>
</evidence>
<dbReference type="AlphaFoldDB" id="A0A382Z9C3"/>
<reference evidence="2" key="1">
    <citation type="submission" date="2018-05" db="EMBL/GenBank/DDBJ databases">
        <authorList>
            <person name="Lanie J.A."/>
            <person name="Ng W.-L."/>
            <person name="Kazmierczak K.M."/>
            <person name="Andrzejewski T.M."/>
            <person name="Davidsen T.M."/>
            <person name="Wayne K.J."/>
            <person name="Tettelin H."/>
            <person name="Glass J.I."/>
            <person name="Rusch D."/>
            <person name="Podicherti R."/>
            <person name="Tsui H.-C.T."/>
            <person name="Winkler M.E."/>
        </authorList>
    </citation>
    <scope>NUCLEOTIDE SEQUENCE</scope>
</reference>
<organism evidence="2">
    <name type="scientific">marine metagenome</name>
    <dbReference type="NCBI Taxonomy" id="408172"/>
    <lineage>
        <taxon>unclassified sequences</taxon>
        <taxon>metagenomes</taxon>
        <taxon>ecological metagenomes</taxon>
    </lineage>
</organism>
<dbReference type="InterPro" id="IPR000917">
    <property type="entry name" value="Sulfatase_N"/>
</dbReference>
<feature type="non-terminal residue" evidence="2">
    <location>
        <position position="1"/>
    </location>
</feature>
<dbReference type="PANTHER" id="PTHR43751:SF1">
    <property type="entry name" value="SULFATASE ATSG-RELATED"/>
    <property type="match status" value="1"/>
</dbReference>
<protein>
    <recommendedName>
        <fullName evidence="1">Sulfatase N-terminal domain-containing protein</fullName>
    </recommendedName>
</protein>
<dbReference type="InterPro" id="IPR017850">
    <property type="entry name" value="Alkaline_phosphatase_core_sf"/>
</dbReference>
<dbReference type="Gene3D" id="3.40.720.10">
    <property type="entry name" value="Alkaline Phosphatase, subunit A"/>
    <property type="match status" value="1"/>
</dbReference>
<dbReference type="PANTHER" id="PTHR43751">
    <property type="entry name" value="SULFATASE"/>
    <property type="match status" value="1"/>
</dbReference>
<gene>
    <name evidence="2" type="ORF">METZ01_LOCUS444950</name>
</gene>
<dbReference type="InterPro" id="IPR052701">
    <property type="entry name" value="GAG_Ulvan_Degrading_Sulfatases"/>
</dbReference>
<feature type="domain" description="Sulfatase N-terminal" evidence="1">
    <location>
        <begin position="37"/>
        <end position="138"/>
    </location>
</feature>
<dbReference type="Pfam" id="PF00884">
    <property type="entry name" value="Sulfatase"/>
    <property type="match status" value="1"/>
</dbReference>
<feature type="non-terminal residue" evidence="2">
    <location>
        <position position="258"/>
    </location>
</feature>
<name>A0A382Z9C3_9ZZZZ</name>
<accession>A0A382Z9C3</accession>
<dbReference type="EMBL" id="UINC01182082">
    <property type="protein sequence ID" value="SVD92096.1"/>
    <property type="molecule type" value="Genomic_DNA"/>
</dbReference>
<dbReference type="SUPFAM" id="SSF53649">
    <property type="entry name" value="Alkaline phosphatase-like"/>
    <property type="match status" value="1"/>
</dbReference>
<proteinExistence type="predicted"/>